<dbReference type="RefSeq" id="WP_011124840.1">
    <property type="nucleotide sequence ID" value="NC_005042.1"/>
</dbReference>
<dbReference type="Proteomes" id="UP000001420">
    <property type="component" value="Chromosome"/>
</dbReference>
<name>Q7VCQ2_PROMA</name>
<sequence>MSQATLEEICEPFFILSSFRISNRKIIVKGQNNTPAIGTIKYSNAIKLSLLVLIARSNEIATGEFT</sequence>
<dbReference type="AlphaFoldDB" id="Q7VCQ2"/>
<proteinExistence type="predicted"/>
<accession>Q7VCQ2</accession>
<dbReference type="HOGENOM" id="CLU_2827743_0_0_3"/>
<gene>
    <name evidence="1" type="ordered locus">Pro_0688</name>
</gene>
<evidence type="ECO:0000313" key="1">
    <source>
        <dbReference type="EMBL" id="AAP99732.1"/>
    </source>
</evidence>
<keyword evidence="2" id="KW-1185">Reference proteome</keyword>
<protein>
    <submittedName>
        <fullName evidence="1">Uncharacterized protein</fullName>
    </submittedName>
</protein>
<dbReference type="PATRIC" id="fig|167539.5.peg.723"/>
<dbReference type="EnsemblBacteria" id="AAP99732">
    <property type="protein sequence ID" value="AAP99732"/>
    <property type="gene ID" value="Pro_0688"/>
</dbReference>
<dbReference type="EMBL" id="AE017126">
    <property type="protein sequence ID" value="AAP99732.1"/>
    <property type="molecule type" value="Genomic_DNA"/>
</dbReference>
<organism evidence="1 2">
    <name type="scientific">Prochlorococcus marinus (strain SARG / CCMP1375 / SS120)</name>
    <dbReference type="NCBI Taxonomy" id="167539"/>
    <lineage>
        <taxon>Bacteria</taxon>
        <taxon>Bacillati</taxon>
        <taxon>Cyanobacteriota</taxon>
        <taxon>Cyanophyceae</taxon>
        <taxon>Synechococcales</taxon>
        <taxon>Prochlorococcaceae</taxon>
        <taxon>Prochlorococcus</taxon>
    </lineage>
</organism>
<reference evidence="1 2" key="1">
    <citation type="journal article" date="2003" name="Proc. Natl. Acad. Sci. U.S.A.">
        <title>Genome sequence of the cyanobacterium Prochlorococcus marinus SS120, a nearly minimal oxyphototrophic genome.</title>
        <authorList>
            <person name="Dufresne A."/>
            <person name="Salanoubat M."/>
            <person name="Partensky F."/>
            <person name="Artiguenave F."/>
            <person name="Axmann I.M."/>
            <person name="Barbe V."/>
            <person name="Duprat S."/>
            <person name="Galperin M.Y."/>
            <person name="Koonin E.V."/>
            <person name="Le Gall F."/>
            <person name="Makarova K.S."/>
            <person name="Ostrowski M."/>
            <person name="Oztas S."/>
            <person name="Robert C."/>
            <person name="Rogozin I.B."/>
            <person name="Scanlan D.J."/>
            <person name="Tandeau de Marsac N."/>
            <person name="Weissenbach J."/>
            <person name="Wincker P."/>
            <person name="Wolf Y.I."/>
            <person name="Hess W.R."/>
        </authorList>
    </citation>
    <scope>NUCLEOTIDE SEQUENCE [LARGE SCALE GENOMIC DNA]</scope>
    <source>
        <strain evidence="2">SARG / CCMP1375 / SS120</strain>
    </source>
</reference>
<evidence type="ECO:0000313" key="2">
    <source>
        <dbReference type="Proteomes" id="UP000001420"/>
    </source>
</evidence>
<dbReference type="KEGG" id="pma:Pro_0688"/>